<dbReference type="AlphaFoldDB" id="A0A9P3GKG9"/>
<dbReference type="Proteomes" id="UP000703269">
    <property type="component" value="Unassembled WGS sequence"/>
</dbReference>
<accession>A0A9P3GKG9</accession>
<reference evidence="1 2" key="1">
    <citation type="submission" date="2021-08" db="EMBL/GenBank/DDBJ databases">
        <title>Draft Genome Sequence of Phanerochaete sordida strain YK-624.</title>
        <authorList>
            <person name="Mori T."/>
            <person name="Dohra H."/>
            <person name="Suzuki T."/>
            <person name="Kawagishi H."/>
            <person name="Hirai H."/>
        </authorList>
    </citation>
    <scope>NUCLEOTIDE SEQUENCE [LARGE SCALE GENOMIC DNA]</scope>
    <source>
        <strain evidence="1 2">YK-624</strain>
    </source>
</reference>
<evidence type="ECO:0000313" key="2">
    <source>
        <dbReference type="Proteomes" id="UP000703269"/>
    </source>
</evidence>
<name>A0A9P3GKG9_9APHY</name>
<evidence type="ECO:0000313" key="1">
    <source>
        <dbReference type="EMBL" id="GJE95939.1"/>
    </source>
</evidence>
<organism evidence="1 2">
    <name type="scientific">Phanerochaete sordida</name>
    <dbReference type="NCBI Taxonomy" id="48140"/>
    <lineage>
        <taxon>Eukaryota</taxon>
        <taxon>Fungi</taxon>
        <taxon>Dikarya</taxon>
        <taxon>Basidiomycota</taxon>
        <taxon>Agaricomycotina</taxon>
        <taxon>Agaricomycetes</taxon>
        <taxon>Polyporales</taxon>
        <taxon>Phanerochaetaceae</taxon>
        <taxon>Phanerochaete</taxon>
    </lineage>
</organism>
<comment type="caution">
    <text evidence="1">The sequence shown here is derived from an EMBL/GenBank/DDBJ whole genome shotgun (WGS) entry which is preliminary data.</text>
</comment>
<proteinExistence type="predicted"/>
<sequence>MTYAPRRYHDCHYRTLTWRTLKTARDSKKCRRSCMLRIARCITVEIEWTRQGRHRLHQKCPGQAKHILNVRSLYTTPRPTLRPGVERLLPRRSSA</sequence>
<dbReference type="EMBL" id="BPQB01000054">
    <property type="protein sequence ID" value="GJE95939.1"/>
    <property type="molecule type" value="Genomic_DNA"/>
</dbReference>
<gene>
    <name evidence="1" type="ORF">PsYK624_121310</name>
</gene>
<keyword evidence="2" id="KW-1185">Reference proteome</keyword>
<protein>
    <submittedName>
        <fullName evidence="1">Uncharacterized protein</fullName>
    </submittedName>
</protein>